<gene>
    <name evidence="1" type="ORF">COLO4_22160</name>
</gene>
<comment type="caution">
    <text evidence="1">The sequence shown here is derived from an EMBL/GenBank/DDBJ whole genome shotgun (WGS) entry which is preliminary data.</text>
</comment>
<dbReference type="EMBL" id="AWUE01017867">
    <property type="protein sequence ID" value="OMO84210.1"/>
    <property type="molecule type" value="Genomic_DNA"/>
</dbReference>
<sequence length="35" mass="3740">MAISRPSYSHHHLPTWAAGLAAAGGAWKRTIYSCA</sequence>
<reference evidence="2" key="1">
    <citation type="submission" date="2013-09" db="EMBL/GenBank/DDBJ databases">
        <title>Corchorus olitorius genome sequencing.</title>
        <authorList>
            <person name="Alam M."/>
            <person name="Haque M.S."/>
            <person name="Islam M.S."/>
            <person name="Emdad E.M."/>
            <person name="Islam M.M."/>
            <person name="Ahmed B."/>
            <person name="Halim A."/>
            <person name="Hossen Q.M.M."/>
            <person name="Hossain M.Z."/>
            <person name="Ahmed R."/>
            <person name="Khan M.M."/>
            <person name="Islam R."/>
            <person name="Rashid M.M."/>
            <person name="Khan S.A."/>
            <person name="Rahman M.S."/>
            <person name="Alam M."/>
            <person name="Yahiya A.S."/>
            <person name="Khan M.S."/>
            <person name="Azam M.S."/>
            <person name="Haque T."/>
            <person name="Lashkar M.Z.H."/>
            <person name="Akhand A.I."/>
            <person name="Morshed G."/>
            <person name="Roy S."/>
            <person name="Uddin K.S."/>
            <person name="Rabeya T."/>
            <person name="Hossain A.S."/>
            <person name="Chowdhury A."/>
            <person name="Snigdha A.R."/>
            <person name="Mortoza M.S."/>
            <person name="Matin S.A."/>
            <person name="Hoque S.M.E."/>
            <person name="Islam M.K."/>
            <person name="Roy D.K."/>
            <person name="Haider R."/>
            <person name="Moosa M.M."/>
            <person name="Elias S.M."/>
            <person name="Hasan A.M."/>
            <person name="Jahan S."/>
            <person name="Shafiuddin M."/>
            <person name="Mahmood N."/>
            <person name="Shommy N.S."/>
        </authorList>
    </citation>
    <scope>NUCLEOTIDE SEQUENCE [LARGE SCALE GENOMIC DNA]</scope>
    <source>
        <strain evidence="2">cv. O-4</strain>
    </source>
</reference>
<accession>A0A1R3INU8</accession>
<dbReference type="Proteomes" id="UP000187203">
    <property type="component" value="Unassembled WGS sequence"/>
</dbReference>
<protein>
    <submittedName>
        <fullName evidence="1">Uncharacterized protein</fullName>
    </submittedName>
</protein>
<evidence type="ECO:0000313" key="1">
    <source>
        <dbReference type="EMBL" id="OMO84210.1"/>
    </source>
</evidence>
<evidence type="ECO:0000313" key="2">
    <source>
        <dbReference type="Proteomes" id="UP000187203"/>
    </source>
</evidence>
<name>A0A1R3INU8_9ROSI</name>
<organism evidence="1 2">
    <name type="scientific">Corchorus olitorius</name>
    <dbReference type="NCBI Taxonomy" id="93759"/>
    <lineage>
        <taxon>Eukaryota</taxon>
        <taxon>Viridiplantae</taxon>
        <taxon>Streptophyta</taxon>
        <taxon>Embryophyta</taxon>
        <taxon>Tracheophyta</taxon>
        <taxon>Spermatophyta</taxon>
        <taxon>Magnoliopsida</taxon>
        <taxon>eudicotyledons</taxon>
        <taxon>Gunneridae</taxon>
        <taxon>Pentapetalae</taxon>
        <taxon>rosids</taxon>
        <taxon>malvids</taxon>
        <taxon>Malvales</taxon>
        <taxon>Malvaceae</taxon>
        <taxon>Grewioideae</taxon>
        <taxon>Apeibeae</taxon>
        <taxon>Corchorus</taxon>
    </lineage>
</organism>
<proteinExistence type="predicted"/>
<keyword evidence="2" id="KW-1185">Reference proteome</keyword>
<dbReference type="AlphaFoldDB" id="A0A1R3INU8"/>